<evidence type="ECO:0000313" key="2">
    <source>
        <dbReference type="EMBL" id="CAG8762198.1"/>
    </source>
</evidence>
<feature type="compositionally biased region" description="Polar residues" evidence="1">
    <location>
        <begin position="49"/>
        <end position="63"/>
    </location>
</feature>
<dbReference type="Proteomes" id="UP000789342">
    <property type="component" value="Unassembled WGS sequence"/>
</dbReference>
<feature type="non-terminal residue" evidence="2">
    <location>
        <position position="63"/>
    </location>
</feature>
<reference evidence="2" key="1">
    <citation type="submission" date="2021-06" db="EMBL/GenBank/DDBJ databases">
        <authorList>
            <person name="Kallberg Y."/>
            <person name="Tangrot J."/>
            <person name="Rosling A."/>
        </authorList>
    </citation>
    <scope>NUCLEOTIDE SEQUENCE</scope>
    <source>
        <strain evidence="2">CL551</strain>
    </source>
</reference>
<feature type="compositionally biased region" description="Basic residues" evidence="1">
    <location>
        <begin position="1"/>
        <end position="10"/>
    </location>
</feature>
<dbReference type="EMBL" id="CAJVPV010041474">
    <property type="protein sequence ID" value="CAG8762198.1"/>
    <property type="molecule type" value="Genomic_DNA"/>
</dbReference>
<feature type="region of interest" description="Disordered" evidence="1">
    <location>
        <begin position="1"/>
        <end position="63"/>
    </location>
</feature>
<name>A0A9N9J4N4_9GLOM</name>
<organism evidence="2 3">
    <name type="scientific">Acaulospora morrowiae</name>
    <dbReference type="NCBI Taxonomy" id="94023"/>
    <lineage>
        <taxon>Eukaryota</taxon>
        <taxon>Fungi</taxon>
        <taxon>Fungi incertae sedis</taxon>
        <taxon>Mucoromycota</taxon>
        <taxon>Glomeromycotina</taxon>
        <taxon>Glomeromycetes</taxon>
        <taxon>Diversisporales</taxon>
        <taxon>Acaulosporaceae</taxon>
        <taxon>Acaulospora</taxon>
    </lineage>
</organism>
<evidence type="ECO:0000313" key="3">
    <source>
        <dbReference type="Proteomes" id="UP000789342"/>
    </source>
</evidence>
<protein>
    <submittedName>
        <fullName evidence="2">9782_t:CDS:1</fullName>
    </submittedName>
</protein>
<sequence length="63" mass="6764">MGNSTSKKRASGLPRNIDSNDLDKKENGHSSGTSFGNTSTRDFPHVDTNKNNTSSNITPSPEN</sequence>
<comment type="caution">
    <text evidence="2">The sequence shown here is derived from an EMBL/GenBank/DDBJ whole genome shotgun (WGS) entry which is preliminary data.</text>
</comment>
<gene>
    <name evidence="2" type="ORF">AMORRO_LOCUS16008</name>
</gene>
<feature type="compositionally biased region" description="Polar residues" evidence="1">
    <location>
        <begin position="29"/>
        <end position="41"/>
    </location>
</feature>
<dbReference type="AlphaFoldDB" id="A0A9N9J4N4"/>
<keyword evidence="3" id="KW-1185">Reference proteome</keyword>
<accession>A0A9N9J4N4</accession>
<proteinExistence type="predicted"/>
<evidence type="ECO:0000256" key="1">
    <source>
        <dbReference type="SAM" id="MobiDB-lite"/>
    </source>
</evidence>